<dbReference type="eggNOG" id="ENOG502RK5N">
    <property type="taxonomic scope" value="Eukaryota"/>
</dbReference>
<dbReference type="AlphaFoldDB" id="G0PG69"/>
<organism evidence="3">
    <name type="scientific">Caenorhabditis brenneri</name>
    <name type="common">Nematode worm</name>
    <dbReference type="NCBI Taxonomy" id="135651"/>
    <lineage>
        <taxon>Eukaryota</taxon>
        <taxon>Metazoa</taxon>
        <taxon>Ecdysozoa</taxon>
        <taxon>Nematoda</taxon>
        <taxon>Chromadorea</taxon>
        <taxon>Rhabditida</taxon>
        <taxon>Rhabditina</taxon>
        <taxon>Rhabditomorpha</taxon>
        <taxon>Rhabditoidea</taxon>
        <taxon>Rhabditidae</taxon>
        <taxon>Peloderinae</taxon>
        <taxon>Caenorhabditis</taxon>
    </lineage>
</organism>
<accession>G0PG69</accession>
<feature type="compositionally biased region" description="Low complexity" evidence="1">
    <location>
        <begin position="1"/>
        <end position="20"/>
    </location>
</feature>
<proteinExistence type="predicted"/>
<keyword evidence="3" id="KW-1185">Reference proteome</keyword>
<dbReference type="InParanoid" id="G0PG69"/>
<feature type="compositionally biased region" description="Basic and acidic residues" evidence="1">
    <location>
        <begin position="114"/>
        <end position="124"/>
    </location>
</feature>
<sequence length="124" mass="13410">MPQGGQPRAAPQATARAQPSPQAPPDPQTLKKQAPLLYAELTGQPPAVVIVPDTFAHKDLRKKYRMKDVIVSEANLSTPGLYMHSVLGEIKDPMSIVQLGKGSDPGVEGPSSEDEQHKFELVNF</sequence>
<evidence type="ECO:0000313" key="3">
    <source>
        <dbReference type="Proteomes" id="UP000008068"/>
    </source>
</evidence>
<dbReference type="Proteomes" id="UP000008068">
    <property type="component" value="Unassembled WGS sequence"/>
</dbReference>
<gene>
    <name evidence="2" type="ORF">CAEBREN_00587</name>
</gene>
<evidence type="ECO:0000256" key="1">
    <source>
        <dbReference type="SAM" id="MobiDB-lite"/>
    </source>
</evidence>
<dbReference type="EMBL" id="GL380403">
    <property type="protein sequence ID" value="EGT54796.1"/>
    <property type="molecule type" value="Genomic_DNA"/>
</dbReference>
<dbReference type="HOGENOM" id="CLU_2005914_0_0_1"/>
<feature type="region of interest" description="Disordered" evidence="1">
    <location>
        <begin position="1"/>
        <end position="33"/>
    </location>
</feature>
<reference evidence="3" key="1">
    <citation type="submission" date="2011-07" db="EMBL/GenBank/DDBJ databases">
        <authorList>
            <consortium name="Caenorhabditis brenneri Sequencing and Analysis Consortium"/>
            <person name="Wilson R.K."/>
        </authorList>
    </citation>
    <scope>NUCLEOTIDE SEQUENCE [LARGE SCALE GENOMIC DNA]</scope>
    <source>
        <strain evidence="3">PB2801</strain>
    </source>
</reference>
<name>G0PG69_CAEBE</name>
<evidence type="ECO:0000313" key="2">
    <source>
        <dbReference type="EMBL" id="EGT54796.1"/>
    </source>
</evidence>
<protein>
    <submittedName>
        <fullName evidence="2">Uncharacterized protein</fullName>
    </submittedName>
</protein>
<feature type="region of interest" description="Disordered" evidence="1">
    <location>
        <begin position="99"/>
        <end position="124"/>
    </location>
</feature>